<comment type="caution">
    <text evidence="2">The sequence shown here is derived from an EMBL/GenBank/DDBJ whole genome shotgun (WGS) entry which is preliminary data.</text>
</comment>
<reference evidence="2" key="1">
    <citation type="journal article" date="2022" name="bioRxiv">
        <title>Sequencing and chromosome-scale assembly of the giantPleurodeles waltlgenome.</title>
        <authorList>
            <person name="Brown T."/>
            <person name="Elewa A."/>
            <person name="Iarovenko S."/>
            <person name="Subramanian E."/>
            <person name="Araus A.J."/>
            <person name="Petzold A."/>
            <person name="Susuki M."/>
            <person name="Suzuki K.-i.T."/>
            <person name="Hayashi T."/>
            <person name="Toyoda A."/>
            <person name="Oliveira C."/>
            <person name="Osipova E."/>
            <person name="Leigh N.D."/>
            <person name="Simon A."/>
            <person name="Yun M.H."/>
        </authorList>
    </citation>
    <scope>NUCLEOTIDE SEQUENCE</scope>
    <source>
        <strain evidence="2">20211129_DDA</strain>
        <tissue evidence="2">Liver</tissue>
    </source>
</reference>
<sequence>MVAMEFRSRKGRSVPPATLTTAHPGRGASLNGRCGIQESKGEIRSPGNIDNSASREGRVLEWPPWNSGARRGDPFPRQR</sequence>
<evidence type="ECO:0000313" key="2">
    <source>
        <dbReference type="EMBL" id="KAJ1202480.1"/>
    </source>
</evidence>
<protein>
    <submittedName>
        <fullName evidence="2">Uncharacterized protein</fullName>
    </submittedName>
</protein>
<dbReference type="Proteomes" id="UP001066276">
    <property type="component" value="Chromosome 2_1"/>
</dbReference>
<proteinExistence type="predicted"/>
<accession>A0AAV7VPD3</accession>
<name>A0AAV7VPD3_PLEWA</name>
<feature type="compositionally biased region" description="Basic and acidic residues" evidence="1">
    <location>
        <begin position="70"/>
        <end position="79"/>
    </location>
</feature>
<evidence type="ECO:0000256" key="1">
    <source>
        <dbReference type="SAM" id="MobiDB-lite"/>
    </source>
</evidence>
<feature type="region of interest" description="Disordered" evidence="1">
    <location>
        <begin position="1"/>
        <end position="79"/>
    </location>
</feature>
<dbReference type="EMBL" id="JANPWB010000003">
    <property type="protein sequence ID" value="KAJ1202480.1"/>
    <property type="molecule type" value="Genomic_DNA"/>
</dbReference>
<gene>
    <name evidence="2" type="ORF">NDU88_006280</name>
</gene>
<organism evidence="2 3">
    <name type="scientific">Pleurodeles waltl</name>
    <name type="common">Iberian ribbed newt</name>
    <dbReference type="NCBI Taxonomy" id="8319"/>
    <lineage>
        <taxon>Eukaryota</taxon>
        <taxon>Metazoa</taxon>
        <taxon>Chordata</taxon>
        <taxon>Craniata</taxon>
        <taxon>Vertebrata</taxon>
        <taxon>Euteleostomi</taxon>
        <taxon>Amphibia</taxon>
        <taxon>Batrachia</taxon>
        <taxon>Caudata</taxon>
        <taxon>Salamandroidea</taxon>
        <taxon>Salamandridae</taxon>
        <taxon>Pleurodelinae</taxon>
        <taxon>Pleurodeles</taxon>
    </lineage>
</organism>
<keyword evidence="3" id="KW-1185">Reference proteome</keyword>
<evidence type="ECO:0000313" key="3">
    <source>
        <dbReference type="Proteomes" id="UP001066276"/>
    </source>
</evidence>
<dbReference type="AlphaFoldDB" id="A0AAV7VPD3"/>